<dbReference type="InterPro" id="IPR038763">
    <property type="entry name" value="DHH_sf"/>
</dbReference>
<keyword evidence="1" id="KW-0378">Hydrolase</keyword>
<gene>
    <name evidence="1" type="ORF">mc_823</name>
</gene>
<dbReference type="EMBL" id="MG807320">
    <property type="protein sequence ID" value="AVL95210.1"/>
    <property type="molecule type" value="Genomic_DNA"/>
</dbReference>
<accession>A0A2P1EMX9</accession>
<dbReference type="PANTHER" id="PTHR46922:SF4">
    <property type="entry name" value="DHHA1 DOMAIN PROTEIN"/>
    <property type="match status" value="1"/>
</dbReference>
<evidence type="ECO:0000313" key="2">
    <source>
        <dbReference type="Proteomes" id="UP000289600"/>
    </source>
</evidence>
<name>A0A2P1EMX9_9VIRU</name>
<dbReference type="Proteomes" id="UP000289600">
    <property type="component" value="Segment"/>
</dbReference>
<dbReference type="GO" id="GO:0016787">
    <property type="term" value="F:hydrolase activity"/>
    <property type="evidence" value="ECO:0007669"/>
    <property type="project" value="UniProtKB-KW"/>
</dbReference>
<sequence length="406" mass="48033">MENKILDTNFEDKILDKDKIDVVLYHGYCSDGFGSAFIIWYYYKTNYSIEAADKIMYIPCYHQKDLQTFSPEFLEKIKDKNVIMCDFSYKYNQLVNIISLSKSFMILDHHKTAQAELINIPDNLKVFDMNRSGVGITWDYFNPDKPIPKFLAHIQDRDIWTFKLDKTNEFIAYFNEQDFNFKSWEKYLPDDNVEEAIKTGEKWLEYQKIIINKIIKRTSYVIQDINNQYTIVLYVNSPEFKSDIGNKLFYFYPFGDFSCVWDYSLYKDETYYSLRSTNDRYDVSTIAKVFGGGGHRNASGLAFSGIKGCLPYEKINDYGLVELFTQNNKGININTGESFVLFKTRSIMNEWFEEKYVHLIKRKYNCTWFIFQTDSQYTVVCRDDFSLSSGKIYNSEEFNETFNLMI</sequence>
<evidence type="ECO:0000313" key="1">
    <source>
        <dbReference type="EMBL" id="AVL95210.1"/>
    </source>
</evidence>
<dbReference type="Gene3D" id="3.10.310.30">
    <property type="match status" value="1"/>
</dbReference>
<reference evidence="2" key="1">
    <citation type="submission" date="2018-01" db="EMBL/GenBank/DDBJ databases">
        <title>Testimony of 'menage a trois' revealed by the proteome of Megavirus virophage.</title>
        <authorList>
            <person name="Jeudy S."/>
            <person name="Bertaux L."/>
            <person name="Alempic J.-M."/>
            <person name="Lartigue A."/>
            <person name="Legendre M."/>
            <person name="Philippe N."/>
            <person name="Beucher L."/>
            <person name="Biondi E."/>
            <person name="Juul S."/>
            <person name="Turner D."/>
            <person name="Coute Y."/>
            <person name="Claverie J.-M."/>
            <person name="Abergel C."/>
        </authorList>
    </citation>
    <scope>NUCLEOTIDE SEQUENCE [LARGE SCALE GENOMIC DNA]</scope>
</reference>
<dbReference type="PANTHER" id="PTHR46922">
    <property type="entry name" value="DHHA1 DOMAIN PROTEIN"/>
    <property type="match status" value="1"/>
</dbReference>
<keyword evidence="2" id="KW-1185">Reference proteome</keyword>
<dbReference type="SUPFAM" id="SSF64182">
    <property type="entry name" value="DHH phosphoesterases"/>
    <property type="match status" value="1"/>
</dbReference>
<proteinExistence type="predicted"/>
<organism evidence="1 2">
    <name type="scientific">Moumouvirus australiensis</name>
    <dbReference type="NCBI Taxonomy" id="2109587"/>
    <lineage>
        <taxon>Viruses</taxon>
        <taxon>Varidnaviria</taxon>
        <taxon>Bamfordvirae</taxon>
        <taxon>Nucleocytoviricota</taxon>
        <taxon>Megaviricetes</taxon>
        <taxon>Imitervirales</taxon>
        <taxon>Mimiviridae</taxon>
        <taxon>Megamimivirinae</taxon>
        <taxon>Moumouvirus</taxon>
        <taxon>Moumouvirus australiense</taxon>
    </lineage>
</organism>
<protein>
    <submittedName>
        <fullName evidence="1">DHH family phosphohydrolase-like protein</fullName>
    </submittedName>
</protein>